<dbReference type="PANTHER" id="PTHR30294:SF46">
    <property type="entry name" value="ABC TRANSPORTER PERMEASE"/>
    <property type="match status" value="1"/>
</dbReference>
<feature type="domain" description="ABC-2 type transporter transmembrane" evidence="7">
    <location>
        <begin position="28"/>
        <end position="375"/>
    </location>
</feature>
<keyword evidence="2" id="KW-1003">Cell membrane</keyword>
<dbReference type="Gene3D" id="3.40.1710.10">
    <property type="entry name" value="abc type-2 transporter like domain"/>
    <property type="match status" value="1"/>
</dbReference>
<dbReference type="GO" id="GO:0140359">
    <property type="term" value="F:ABC-type transporter activity"/>
    <property type="evidence" value="ECO:0007669"/>
    <property type="project" value="InterPro"/>
</dbReference>
<dbReference type="PANTHER" id="PTHR30294">
    <property type="entry name" value="MEMBRANE COMPONENT OF ABC TRANSPORTER YHHJ-RELATED"/>
    <property type="match status" value="1"/>
</dbReference>
<evidence type="ECO:0000313" key="9">
    <source>
        <dbReference type="Proteomes" id="UP000220133"/>
    </source>
</evidence>
<dbReference type="InterPro" id="IPR013525">
    <property type="entry name" value="ABC2_TM"/>
</dbReference>
<feature type="transmembrane region" description="Helical" evidence="6">
    <location>
        <begin position="365"/>
        <end position="383"/>
    </location>
</feature>
<dbReference type="AlphaFoldDB" id="A0A291QYN5"/>
<feature type="transmembrane region" description="Helical" evidence="6">
    <location>
        <begin position="28"/>
        <end position="47"/>
    </location>
</feature>
<keyword evidence="4 6" id="KW-1133">Transmembrane helix</keyword>
<evidence type="ECO:0000256" key="1">
    <source>
        <dbReference type="ARBA" id="ARBA00004651"/>
    </source>
</evidence>
<feature type="transmembrane region" description="Helical" evidence="6">
    <location>
        <begin position="193"/>
        <end position="217"/>
    </location>
</feature>
<evidence type="ECO:0000259" key="7">
    <source>
        <dbReference type="Pfam" id="PF12698"/>
    </source>
</evidence>
<keyword evidence="3 6" id="KW-0812">Transmembrane</keyword>
<name>A0A291QYN5_9BACT</name>
<evidence type="ECO:0000256" key="4">
    <source>
        <dbReference type="ARBA" id="ARBA00022989"/>
    </source>
</evidence>
<keyword evidence="5 6" id="KW-0472">Membrane</keyword>
<sequence>MQHLEHHHTNSWWALLLREAQLVAKDHSLLLTLLIAPLLYAFFYGSIYSNKAEEQVPIDIVDNDQTGLSHTYIQELRNTQMVQIRALVPFETAQENMYKGITQGYLLIEKGLEKKVMSLQGSKVVLVLNAARFLPSSDLLQNITTVTLTVGAGVRLQYNQKQGMSSDISMREVAPVSVDYHPLFNPGSNYGTFLIPGLLALILQQTLLIGLSGGVAAERQHGRIKDWINTANGNVSTAIWGKGLFYFILFGIYGYFFMNVNYRVLGFSVLGNGLELGAMILLFILTLIPMGIFIGSLFRSQLLCTQVMAFSTYPVFLVTGYTWPLQELPAPLQVISALLPTTPFINLYTAIVQQGAGINDRLPSLVHLCALWVMYSFVCIWWLRRIRERDSHVKLAVGA</sequence>
<dbReference type="Pfam" id="PF12698">
    <property type="entry name" value="ABC2_membrane_3"/>
    <property type="match status" value="1"/>
</dbReference>
<dbReference type="InterPro" id="IPR051449">
    <property type="entry name" value="ABC-2_transporter_component"/>
</dbReference>
<feature type="transmembrane region" description="Helical" evidence="6">
    <location>
        <begin position="238"/>
        <end position="256"/>
    </location>
</feature>
<dbReference type="RefSeq" id="WP_098195405.1">
    <property type="nucleotide sequence ID" value="NZ_CP023777.1"/>
</dbReference>
<reference evidence="8 9" key="1">
    <citation type="submission" date="2017-10" db="EMBL/GenBank/DDBJ databases">
        <title>Paenichitinophaga pekingensis gen. nov., sp. nov., isolated from activated sludge.</title>
        <authorList>
            <person name="Jin D."/>
            <person name="Kong X."/>
            <person name="Deng Y."/>
            <person name="Bai Z."/>
        </authorList>
    </citation>
    <scope>NUCLEOTIDE SEQUENCE [LARGE SCALE GENOMIC DNA]</scope>
    <source>
        <strain evidence="8 9">13</strain>
    </source>
</reference>
<evidence type="ECO:0000256" key="3">
    <source>
        <dbReference type="ARBA" id="ARBA00022692"/>
    </source>
</evidence>
<comment type="subcellular location">
    <subcellularLocation>
        <location evidence="1">Cell membrane</location>
        <topology evidence="1">Multi-pass membrane protein</topology>
    </subcellularLocation>
</comment>
<dbReference type="EMBL" id="CP023777">
    <property type="protein sequence ID" value="ATL49037.1"/>
    <property type="molecule type" value="Genomic_DNA"/>
</dbReference>
<evidence type="ECO:0000256" key="5">
    <source>
        <dbReference type="ARBA" id="ARBA00023136"/>
    </source>
</evidence>
<evidence type="ECO:0000256" key="6">
    <source>
        <dbReference type="SAM" id="Phobius"/>
    </source>
</evidence>
<accession>A0A291QYN5</accession>
<keyword evidence="9" id="KW-1185">Reference proteome</keyword>
<dbReference type="GO" id="GO:0005886">
    <property type="term" value="C:plasma membrane"/>
    <property type="evidence" value="ECO:0007669"/>
    <property type="project" value="UniProtKB-SubCell"/>
</dbReference>
<feature type="transmembrane region" description="Helical" evidence="6">
    <location>
        <begin position="276"/>
        <end position="295"/>
    </location>
</feature>
<evidence type="ECO:0000256" key="2">
    <source>
        <dbReference type="ARBA" id="ARBA00022475"/>
    </source>
</evidence>
<feature type="transmembrane region" description="Helical" evidence="6">
    <location>
        <begin position="302"/>
        <end position="323"/>
    </location>
</feature>
<dbReference type="KEGG" id="cbae:COR50_18710"/>
<protein>
    <submittedName>
        <fullName evidence="8">ABC transporter</fullName>
    </submittedName>
</protein>
<dbReference type="Proteomes" id="UP000220133">
    <property type="component" value="Chromosome"/>
</dbReference>
<organism evidence="8 9">
    <name type="scientific">Chitinophaga caeni</name>
    <dbReference type="NCBI Taxonomy" id="2029983"/>
    <lineage>
        <taxon>Bacteria</taxon>
        <taxon>Pseudomonadati</taxon>
        <taxon>Bacteroidota</taxon>
        <taxon>Chitinophagia</taxon>
        <taxon>Chitinophagales</taxon>
        <taxon>Chitinophagaceae</taxon>
        <taxon>Chitinophaga</taxon>
    </lineage>
</organism>
<dbReference type="OrthoDB" id="9808686at2"/>
<gene>
    <name evidence="8" type="ORF">COR50_18710</name>
</gene>
<proteinExistence type="predicted"/>
<evidence type="ECO:0000313" key="8">
    <source>
        <dbReference type="EMBL" id="ATL49037.1"/>
    </source>
</evidence>